<dbReference type="EMBL" id="UYJE01006415">
    <property type="protein sequence ID" value="VDI45850.1"/>
    <property type="molecule type" value="Genomic_DNA"/>
</dbReference>
<evidence type="ECO:0000256" key="1">
    <source>
        <dbReference type="ARBA" id="ARBA00022723"/>
    </source>
</evidence>
<dbReference type="InterPro" id="IPR050690">
    <property type="entry name" value="JHDM1_Histone_Demethylase"/>
</dbReference>
<dbReference type="GO" id="GO:0046872">
    <property type="term" value="F:metal ion binding"/>
    <property type="evidence" value="ECO:0007669"/>
    <property type="project" value="UniProtKB-KW"/>
</dbReference>
<dbReference type="CDD" id="cd22122">
    <property type="entry name" value="F-box_JHDM"/>
    <property type="match status" value="1"/>
</dbReference>
<evidence type="ECO:0000313" key="5">
    <source>
        <dbReference type="Proteomes" id="UP000596742"/>
    </source>
</evidence>
<dbReference type="Pfam" id="PF12937">
    <property type="entry name" value="F-box-like"/>
    <property type="match status" value="1"/>
</dbReference>
<dbReference type="SUPFAM" id="SSF52047">
    <property type="entry name" value="RNI-like"/>
    <property type="match status" value="1"/>
</dbReference>
<protein>
    <submittedName>
        <fullName evidence="4">F-box and leucine-rich repeat protein 10/11</fullName>
        <ecNumber evidence="4">1.14.11.27</ecNumber>
    </submittedName>
</protein>
<keyword evidence="1" id="KW-0479">Metal-binding</keyword>
<gene>
    <name evidence="4" type="ORF">MGAL_10B021707</name>
</gene>
<keyword evidence="4" id="KW-0560">Oxidoreductase</keyword>
<evidence type="ECO:0000256" key="2">
    <source>
        <dbReference type="SAM" id="MobiDB-lite"/>
    </source>
</evidence>
<dbReference type="SMART" id="SM00367">
    <property type="entry name" value="LRR_CC"/>
    <property type="match status" value="3"/>
</dbReference>
<organism evidence="4 5">
    <name type="scientific">Mytilus galloprovincialis</name>
    <name type="common">Mediterranean mussel</name>
    <dbReference type="NCBI Taxonomy" id="29158"/>
    <lineage>
        <taxon>Eukaryota</taxon>
        <taxon>Metazoa</taxon>
        <taxon>Spiralia</taxon>
        <taxon>Lophotrochozoa</taxon>
        <taxon>Mollusca</taxon>
        <taxon>Bivalvia</taxon>
        <taxon>Autobranchia</taxon>
        <taxon>Pteriomorphia</taxon>
        <taxon>Mytilida</taxon>
        <taxon>Mytiloidea</taxon>
        <taxon>Mytilidae</taxon>
        <taxon>Mytilinae</taxon>
        <taxon>Mytilus</taxon>
    </lineage>
</organism>
<dbReference type="InterPro" id="IPR057207">
    <property type="entry name" value="FBXL15_LRR"/>
</dbReference>
<feature type="domain" description="F-box" evidence="3">
    <location>
        <begin position="297"/>
        <end position="337"/>
    </location>
</feature>
<dbReference type="InterPro" id="IPR006553">
    <property type="entry name" value="Leu-rich_rpt_Cys-con_subtyp"/>
</dbReference>
<dbReference type="PANTHER" id="PTHR23123">
    <property type="entry name" value="PHD/F-BOX CONTAINING PROTEIN"/>
    <property type="match status" value="1"/>
</dbReference>
<dbReference type="AlphaFoldDB" id="A0A8B6F7D2"/>
<dbReference type="InterPro" id="IPR001810">
    <property type="entry name" value="F-box_dom"/>
</dbReference>
<dbReference type="Gene3D" id="3.80.10.10">
    <property type="entry name" value="Ribonuclease Inhibitor"/>
    <property type="match status" value="1"/>
</dbReference>
<accession>A0A8B6F7D2</accession>
<feature type="region of interest" description="Disordered" evidence="2">
    <location>
        <begin position="73"/>
        <end position="217"/>
    </location>
</feature>
<name>A0A8B6F7D2_MYTGA</name>
<keyword evidence="5" id="KW-1185">Reference proteome</keyword>
<proteinExistence type="predicted"/>
<dbReference type="Pfam" id="PF25372">
    <property type="entry name" value="DUF7885"/>
    <property type="match status" value="1"/>
</dbReference>
<comment type="caution">
    <text evidence="4">The sequence shown here is derived from an EMBL/GenBank/DDBJ whole genome shotgun (WGS) entry which is preliminary data.</text>
</comment>
<evidence type="ECO:0000259" key="3">
    <source>
        <dbReference type="SMART" id="SM00256"/>
    </source>
</evidence>
<sequence length="710" mass="80440">MVTLLRVKTEVKNEDPIAVPAVSIPDVKNTPKETEGKRVTVKEQMHSPISYASETDLDEVALEMECYDDAAVSPQKVTTDNQEPIKGKKDGLKKKLTAKRKITDGIKEKKSSPSMSKQRSPLKMKKSITNVKASPLKKTIKPDDHGDVIDNPLPTSEEVQGTPKGDNPKTNGVAKTPESVKTRSGRTIKRSPTLSDENMTSDHMAKRPRREALTSPRGRRLYGFKKFRRSAGSKVSEVKVKKPNKLFAPGRGDITPEIIAPLKIEPLKDIKRYVIRPPPPPPPADYFVMNNGKNHPLCREIWMKIFAHLNPTSLVKSLGCCKTWNRWCMHHTLWKTINLSGKYIYQVHLIGIVKRQPSTLILKSSKLTHKQLAWLLARIPQLKTLSLSSCSWAVVSALGFAVCPLLYSLDISWITMSDEQFRDIIRPPADRHPGMVDISRLHKLKHLSVAGTEISNTSLSEIPNHLISLEKLDISYCPRMTDDGIRQLLLPGNSVTQSLIALDISGCTKITDLTLKYLVKKMIVRIDQYSKYIPSGTCILHTNQEMSQKICQNGIRFYCIEKLSLIIWHPSNKIYGNLQNIDINSTRSVKVFGQDTFRLKVKLRNRGPIERTQIVRTKVELKLLNRVKEKKIYSEEGIDYDEIEGKRTYSVEEKLKSTKYNKEFVKILKGEDFTVKYLQEHGLETPIVFHEKSGLGLRVPSENFKVSDVK</sequence>
<reference evidence="4" key="1">
    <citation type="submission" date="2018-11" db="EMBL/GenBank/DDBJ databases">
        <authorList>
            <person name="Alioto T."/>
            <person name="Alioto T."/>
        </authorList>
    </citation>
    <scope>NUCLEOTIDE SEQUENCE</scope>
</reference>
<dbReference type="OrthoDB" id="5876800at2759"/>
<evidence type="ECO:0000313" key="4">
    <source>
        <dbReference type="EMBL" id="VDI45850.1"/>
    </source>
</evidence>
<dbReference type="GO" id="GO:0140680">
    <property type="term" value="F:histone H3K36me/H3K36me2 demethylase activity"/>
    <property type="evidence" value="ECO:0007669"/>
    <property type="project" value="UniProtKB-EC"/>
</dbReference>
<feature type="compositionally biased region" description="Basic and acidic residues" evidence="2">
    <location>
        <begin position="101"/>
        <end position="111"/>
    </location>
</feature>
<feature type="compositionally biased region" description="Basic residues" evidence="2">
    <location>
        <begin position="91"/>
        <end position="100"/>
    </location>
</feature>
<dbReference type="Gene3D" id="2.60.120.650">
    <property type="entry name" value="Cupin"/>
    <property type="match status" value="1"/>
</dbReference>
<dbReference type="InterPro" id="IPR032675">
    <property type="entry name" value="LRR_dom_sf"/>
</dbReference>
<dbReference type="SMART" id="SM00256">
    <property type="entry name" value="FBOX"/>
    <property type="match status" value="1"/>
</dbReference>
<dbReference type="EC" id="1.14.11.27" evidence="4"/>
<dbReference type="Proteomes" id="UP000596742">
    <property type="component" value="Unassembled WGS sequence"/>
</dbReference>